<reference evidence="2 3" key="1">
    <citation type="submission" date="2020-03" db="EMBL/GenBank/DDBJ databases">
        <title>Genomic Encyclopedia of Type Strains, Phase IV (KMG-IV): sequencing the most valuable type-strain genomes for metagenomic binning, comparative biology and taxonomic classification.</title>
        <authorList>
            <person name="Goeker M."/>
        </authorList>
    </citation>
    <scope>NUCLEOTIDE SEQUENCE [LARGE SCALE GENOMIC DNA]</scope>
    <source>
        <strain evidence="2 3">DSM 29762</strain>
    </source>
</reference>
<feature type="transmembrane region" description="Helical" evidence="1">
    <location>
        <begin position="235"/>
        <end position="255"/>
    </location>
</feature>
<proteinExistence type="predicted"/>
<gene>
    <name evidence="2" type="ORF">GGR42_001966</name>
</gene>
<feature type="transmembrane region" description="Helical" evidence="1">
    <location>
        <begin position="362"/>
        <end position="381"/>
    </location>
</feature>
<feature type="transmembrane region" description="Helical" evidence="1">
    <location>
        <begin position="275"/>
        <end position="297"/>
    </location>
</feature>
<feature type="transmembrane region" description="Helical" evidence="1">
    <location>
        <begin position="99"/>
        <end position="119"/>
    </location>
</feature>
<keyword evidence="3" id="KW-1185">Reference proteome</keyword>
<keyword evidence="1" id="KW-0472">Membrane</keyword>
<feature type="transmembrane region" description="Helical" evidence="1">
    <location>
        <begin position="9"/>
        <end position="28"/>
    </location>
</feature>
<dbReference type="AlphaFoldDB" id="A0A846R2A3"/>
<protein>
    <submittedName>
        <fullName evidence="2">O-antigen/teichoic acid export membrane protein</fullName>
    </submittedName>
</protein>
<feature type="transmembrane region" description="Helical" evidence="1">
    <location>
        <begin position="73"/>
        <end position="93"/>
    </location>
</feature>
<feature type="transmembrane region" description="Helical" evidence="1">
    <location>
        <begin position="131"/>
        <end position="154"/>
    </location>
</feature>
<feature type="transmembrane region" description="Helical" evidence="1">
    <location>
        <begin position="309"/>
        <end position="330"/>
    </location>
</feature>
<organism evidence="2 3">
    <name type="scientific">Saonia flava</name>
    <dbReference type="NCBI Taxonomy" id="523696"/>
    <lineage>
        <taxon>Bacteria</taxon>
        <taxon>Pseudomonadati</taxon>
        <taxon>Bacteroidota</taxon>
        <taxon>Flavobacteriia</taxon>
        <taxon>Flavobacteriales</taxon>
        <taxon>Flavobacteriaceae</taxon>
        <taxon>Saonia</taxon>
    </lineage>
</organism>
<keyword evidence="1" id="KW-1133">Transmembrane helix</keyword>
<comment type="caution">
    <text evidence="2">The sequence shown here is derived from an EMBL/GenBank/DDBJ whole genome shotgun (WGS) entry which is preliminary data.</text>
</comment>
<dbReference type="EMBL" id="JAATJJ010000001">
    <property type="protein sequence ID" value="NJB71504.1"/>
    <property type="molecule type" value="Genomic_DNA"/>
</dbReference>
<feature type="transmembrane region" description="Helical" evidence="1">
    <location>
        <begin position="337"/>
        <end position="356"/>
    </location>
</feature>
<name>A0A846R2A3_9FLAO</name>
<accession>A0A846R2A3</accession>
<dbReference type="RefSeq" id="WP_167963335.1">
    <property type="nucleotide sequence ID" value="NZ_JAATJJ010000001.1"/>
</dbReference>
<sequence length="384" mass="43274">MNFKNISSILLRLSSKVGSALVIFAISLFSSKDFFGDFLIYWGIVRVMSVLTSFGLDNGVFAKNNPKDISDEIRFILIFGHILLLGGVTMSISPLTTPIHNIIALIYAAIFTSITRVLCSSMTYDMSFRKPILIEDVTKSILLLVSALFCSVYYIDGIPIAILVSSAIPFFLAWITFDGTIKIRPETQRIFVSLKKIWKSNITYAFQGVGTVYLFQFDKLNAALFFEKEVVASIGVHGLVFLVFSLTKGAINFVALPAIKKHGVAEFKKLRKISFLISVFYCLMYFLFAKSLFALLYGKQYDFVSEYGIIYLIGGVLFLSAGPLGPLLVINKKKKKLFLMVMLQLSLVVILSLFQFIDAKEIYYLMTVPAVWTVHFLFSYLRKK</sequence>
<keyword evidence="1" id="KW-0812">Transmembrane</keyword>
<evidence type="ECO:0000313" key="3">
    <source>
        <dbReference type="Proteomes" id="UP000590442"/>
    </source>
</evidence>
<feature type="transmembrane region" description="Helical" evidence="1">
    <location>
        <begin position="40"/>
        <end position="61"/>
    </location>
</feature>
<evidence type="ECO:0000256" key="1">
    <source>
        <dbReference type="SAM" id="Phobius"/>
    </source>
</evidence>
<evidence type="ECO:0000313" key="2">
    <source>
        <dbReference type="EMBL" id="NJB71504.1"/>
    </source>
</evidence>
<dbReference type="Proteomes" id="UP000590442">
    <property type="component" value="Unassembled WGS sequence"/>
</dbReference>